<feature type="transmembrane region" description="Helical" evidence="8">
    <location>
        <begin position="194"/>
        <end position="211"/>
    </location>
</feature>
<dbReference type="GO" id="GO:0016020">
    <property type="term" value="C:membrane"/>
    <property type="evidence" value="ECO:0007669"/>
    <property type="project" value="UniProtKB-SubCell"/>
</dbReference>
<dbReference type="Proteomes" id="UP000078348">
    <property type="component" value="Unassembled WGS sequence"/>
</dbReference>
<keyword evidence="3 6" id="KW-0812">Transmembrane</keyword>
<evidence type="ECO:0000313" key="9">
    <source>
        <dbReference type="EMBL" id="OAO17037.1"/>
    </source>
</evidence>
<keyword evidence="4" id="KW-0677">Repeat</keyword>
<evidence type="ECO:0000256" key="6">
    <source>
        <dbReference type="PROSITE-ProRule" id="PRU00282"/>
    </source>
</evidence>
<dbReference type="AlphaFoldDB" id="A0A196SLE8"/>
<keyword evidence="8" id="KW-1133">Transmembrane helix</keyword>
<evidence type="ECO:0000256" key="1">
    <source>
        <dbReference type="ARBA" id="ARBA00004141"/>
    </source>
</evidence>
<dbReference type="PRINTS" id="PR00926">
    <property type="entry name" value="MITOCARRIER"/>
</dbReference>
<dbReference type="InterPro" id="IPR018108">
    <property type="entry name" value="MCP_transmembrane"/>
</dbReference>
<evidence type="ECO:0000256" key="2">
    <source>
        <dbReference type="ARBA" id="ARBA00022448"/>
    </source>
</evidence>
<comment type="caution">
    <text evidence="9">The sequence shown here is derived from an EMBL/GenBank/DDBJ whole genome shotgun (WGS) entry which is preliminary data.</text>
</comment>
<dbReference type="GO" id="GO:0055085">
    <property type="term" value="P:transmembrane transport"/>
    <property type="evidence" value="ECO:0007669"/>
    <property type="project" value="InterPro"/>
</dbReference>
<evidence type="ECO:0000313" key="10">
    <source>
        <dbReference type="Proteomes" id="UP000078348"/>
    </source>
</evidence>
<dbReference type="Gene3D" id="1.50.40.10">
    <property type="entry name" value="Mitochondrial carrier domain"/>
    <property type="match status" value="1"/>
</dbReference>
<comment type="subcellular location">
    <subcellularLocation>
        <location evidence="1">Membrane</location>
        <topology evidence="1">Multi-pass membrane protein</topology>
    </subcellularLocation>
</comment>
<protein>
    <submittedName>
        <fullName evidence="9">Thiamine pyrophosphate carrier 1-like protein</fullName>
    </submittedName>
</protein>
<dbReference type="EMBL" id="LXWW01000047">
    <property type="protein sequence ID" value="OAO17037.1"/>
    <property type="molecule type" value="Genomic_DNA"/>
</dbReference>
<sequence length="280" mass="31125">MSFHKTLERVEDFVSGSITGVITRFVIAPLDVVKIRLQVQNVRYGTTKYRGTFQTMYRIGKEEGITRLWSGNLTAEIYWFLYSGVQFSAYEAMQRVSSTRVGSSFTAGAVSASVATLFTYPFDIMRTRFIYQADTKLYNHIFTGISAIVRKEGFGGLYKGFLPCLVSIVPYMGGCFYILEVLKDKFGDTPGRNSVYGAVAGAVSKILVYPLDTGKKLLQVYRLSLQKASIAMFLKQHFQATGVRGLYAGVVTATLKSALSSSLLFGFFALSKLWLHPSQV</sequence>
<keyword evidence="2 7" id="KW-0813">Transport</keyword>
<evidence type="ECO:0000256" key="5">
    <source>
        <dbReference type="ARBA" id="ARBA00023136"/>
    </source>
</evidence>
<feature type="repeat" description="Solcar" evidence="6">
    <location>
        <begin position="7"/>
        <end position="96"/>
    </location>
</feature>
<dbReference type="InterPro" id="IPR002067">
    <property type="entry name" value="MCP"/>
</dbReference>
<feature type="repeat" description="Solcar" evidence="6">
    <location>
        <begin position="99"/>
        <end position="185"/>
    </location>
</feature>
<dbReference type="STRING" id="478820.A0A196SLE8"/>
<keyword evidence="10" id="KW-1185">Reference proteome</keyword>
<dbReference type="InterPro" id="IPR023395">
    <property type="entry name" value="MCP_dom_sf"/>
</dbReference>
<accession>A0A196SLE8</accession>
<evidence type="ECO:0000256" key="3">
    <source>
        <dbReference type="ARBA" id="ARBA00022692"/>
    </source>
</evidence>
<keyword evidence="5 6" id="KW-0472">Membrane</keyword>
<dbReference type="Pfam" id="PF00153">
    <property type="entry name" value="Mito_carr"/>
    <property type="match status" value="3"/>
</dbReference>
<evidence type="ECO:0000256" key="7">
    <source>
        <dbReference type="RuleBase" id="RU000488"/>
    </source>
</evidence>
<dbReference type="PANTHER" id="PTHR24089">
    <property type="entry name" value="SOLUTE CARRIER FAMILY 25"/>
    <property type="match status" value="1"/>
</dbReference>
<reference evidence="9 10" key="1">
    <citation type="submission" date="2016-05" db="EMBL/GenBank/DDBJ databases">
        <title>Nuclear genome of Blastocystis sp. subtype 1 NandII.</title>
        <authorList>
            <person name="Gentekaki E."/>
            <person name="Curtis B."/>
            <person name="Stairs C."/>
            <person name="Eme L."/>
            <person name="Herman E."/>
            <person name="Klimes V."/>
            <person name="Arias M.C."/>
            <person name="Elias M."/>
            <person name="Hilliou F."/>
            <person name="Klute M."/>
            <person name="Malik S.-B."/>
            <person name="Pightling A."/>
            <person name="Rachubinski R."/>
            <person name="Salas D."/>
            <person name="Schlacht A."/>
            <person name="Suga H."/>
            <person name="Archibald J."/>
            <person name="Ball S.G."/>
            <person name="Clark G."/>
            <person name="Dacks J."/>
            <person name="Van Der Giezen M."/>
            <person name="Tsaousis A."/>
            <person name="Roger A."/>
        </authorList>
    </citation>
    <scope>NUCLEOTIDE SEQUENCE [LARGE SCALE GENOMIC DNA]</scope>
    <source>
        <strain evidence="10">ATCC 50177 / NandII</strain>
    </source>
</reference>
<dbReference type="PROSITE" id="PS50920">
    <property type="entry name" value="SOLCAR"/>
    <property type="match status" value="3"/>
</dbReference>
<feature type="repeat" description="Solcar" evidence="6">
    <location>
        <begin position="188"/>
        <end position="274"/>
    </location>
</feature>
<name>A0A196SLE8_BLAHN</name>
<evidence type="ECO:0000256" key="8">
    <source>
        <dbReference type="SAM" id="Phobius"/>
    </source>
</evidence>
<dbReference type="OrthoDB" id="18574at2759"/>
<feature type="transmembrane region" description="Helical" evidence="8">
    <location>
        <begin position="160"/>
        <end position="182"/>
    </location>
</feature>
<proteinExistence type="inferred from homology"/>
<evidence type="ECO:0000256" key="4">
    <source>
        <dbReference type="ARBA" id="ARBA00022737"/>
    </source>
</evidence>
<feature type="transmembrane region" description="Helical" evidence="8">
    <location>
        <begin position="101"/>
        <end position="122"/>
    </location>
</feature>
<dbReference type="SUPFAM" id="SSF103506">
    <property type="entry name" value="Mitochondrial carrier"/>
    <property type="match status" value="1"/>
</dbReference>
<organism evidence="9 10">
    <name type="scientific">Blastocystis sp. subtype 1 (strain ATCC 50177 / NandII)</name>
    <dbReference type="NCBI Taxonomy" id="478820"/>
    <lineage>
        <taxon>Eukaryota</taxon>
        <taxon>Sar</taxon>
        <taxon>Stramenopiles</taxon>
        <taxon>Bigyra</taxon>
        <taxon>Opalozoa</taxon>
        <taxon>Opalinata</taxon>
        <taxon>Blastocystidae</taxon>
        <taxon>Blastocystis</taxon>
    </lineage>
</organism>
<gene>
    <name evidence="9" type="ORF">AV274_1194</name>
</gene>
<feature type="transmembrane region" description="Helical" evidence="8">
    <location>
        <begin position="246"/>
        <end position="270"/>
    </location>
</feature>
<comment type="similarity">
    <text evidence="7">Belongs to the mitochondrial carrier (TC 2.A.29) family.</text>
</comment>